<gene>
    <name evidence="4" type="ORF">GA0070607_4510</name>
</gene>
<dbReference type="AlphaFoldDB" id="A0A1C4X0F9"/>
<evidence type="ECO:0000259" key="3">
    <source>
        <dbReference type="Pfam" id="PF00144"/>
    </source>
</evidence>
<dbReference type="Pfam" id="PF00144">
    <property type="entry name" value="Beta-lactamase"/>
    <property type="match status" value="1"/>
</dbReference>
<dbReference type="InterPro" id="IPR050491">
    <property type="entry name" value="AmpC-like"/>
</dbReference>
<dbReference type="Proteomes" id="UP000198243">
    <property type="component" value="Chromosome I"/>
</dbReference>
<evidence type="ECO:0000256" key="2">
    <source>
        <dbReference type="SAM" id="SignalP"/>
    </source>
</evidence>
<name>A0A1C4X0F9_9ACTN</name>
<feature type="transmembrane region" description="Helical" evidence="1">
    <location>
        <begin position="513"/>
        <end position="537"/>
    </location>
</feature>
<keyword evidence="1" id="KW-1133">Transmembrane helix</keyword>
<dbReference type="EMBL" id="LT607412">
    <property type="protein sequence ID" value="SCF01963.1"/>
    <property type="molecule type" value="Genomic_DNA"/>
</dbReference>
<feature type="domain" description="Beta-lactamase-related" evidence="3">
    <location>
        <begin position="31"/>
        <end position="344"/>
    </location>
</feature>
<feature type="transmembrane region" description="Helical" evidence="1">
    <location>
        <begin position="557"/>
        <end position="580"/>
    </location>
</feature>
<dbReference type="OrthoDB" id="4281716at2"/>
<reference evidence="5" key="1">
    <citation type="submission" date="2016-06" db="EMBL/GenBank/DDBJ databases">
        <authorList>
            <person name="Varghese N."/>
            <person name="Submissions Spin"/>
        </authorList>
    </citation>
    <scope>NUCLEOTIDE SEQUENCE [LARGE SCALE GENOMIC DNA]</scope>
    <source>
        <strain evidence="5">DSM 44875</strain>
    </source>
</reference>
<keyword evidence="1" id="KW-0812">Transmembrane</keyword>
<proteinExistence type="predicted"/>
<sequence length="615" mass="65535">MKIALISALALVTLHSSPAHAADAEDIGATLDRIVPAMLAADRIPGAAVVIVQNGQTVFSQGYGVADVTTGYPVDATTPFLTGSLAKVFTAEAVLRLVGEGRLDLDTDVNRYLTDFQIKDTYPGHPVTVENLLTHTAGFDDDIVGLAEEDPSGLPSLAESVKDRQPRRVRPPGTRIAYDNYALALAGRIVEIASGQPYASYVADHVFAAHGMTGSTAALPHPAPVAERLAHGYRPDGDGYAEQRGQYAPWTPSGTGPAVTTRDMGRYLIDQTNGDPIAAQMQQRHFTADDRMPGMGYVLEERPRNGQRVLYKDGDVPGYHSAMALLPGQKSGIYVAVNGDGVAGAATWDIQKIVNAIISERLPAASTPSPTPLTSDVSRYAGSYRSARASQTSLMKASALFSVPTVTASPDGTLTTTGLSPDPDRSTQHWFQIEPGLFQERDGQARISFPEDGLLVSSALPSEVYEKLPWYDTPTVNVPLFALGALALILAALGLPIAALVRRRRQVRSSRPARLAAHTAWVSAALSTGFLVGFALVMADPNVLMAAVALGSPSLTVLPILATLSLLFAIPMVPATVLAWRLHWWGRAGRISYTLLTVTAAGFFTVAFGYRLLLF</sequence>
<dbReference type="Gene3D" id="3.40.710.10">
    <property type="entry name" value="DD-peptidase/beta-lactamase superfamily"/>
    <property type="match status" value="1"/>
</dbReference>
<protein>
    <submittedName>
        <fullName evidence="4">CubicO group peptidase, beta-lactamase class C family</fullName>
    </submittedName>
</protein>
<feature type="transmembrane region" description="Helical" evidence="1">
    <location>
        <begin position="592"/>
        <end position="613"/>
    </location>
</feature>
<evidence type="ECO:0000313" key="5">
    <source>
        <dbReference type="Proteomes" id="UP000198243"/>
    </source>
</evidence>
<dbReference type="RefSeq" id="WP_089019928.1">
    <property type="nucleotide sequence ID" value="NZ_LT607412.1"/>
</dbReference>
<accession>A0A1C4X0F9</accession>
<evidence type="ECO:0000256" key="1">
    <source>
        <dbReference type="SAM" id="Phobius"/>
    </source>
</evidence>
<feature type="chain" id="PRO_5008707476" evidence="2">
    <location>
        <begin position="22"/>
        <end position="615"/>
    </location>
</feature>
<keyword evidence="2" id="KW-0732">Signal</keyword>
<evidence type="ECO:0000313" key="4">
    <source>
        <dbReference type="EMBL" id="SCF01963.1"/>
    </source>
</evidence>
<keyword evidence="1" id="KW-0472">Membrane</keyword>
<dbReference type="PANTHER" id="PTHR46825:SF9">
    <property type="entry name" value="BETA-LACTAMASE-RELATED DOMAIN-CONTAINING PROTEIN"/>
    <property type="match status" value="1"/>
</dbReference>
<dbReference type="SUPFAM" id="SSF56601">
    <property type="entry name" value="beta-lactamase/transpeptidase-like"/>
    <property type="match status" value="1"/>
</dbReference>
<dbReference type="PANTHER" id="PTHR46825">
    <property type="entry name" value="D-ALANYL-D-ALANINE-CARBOXYPEPTIDASE/ENDOPEPTIDASE AMPH"/>
    <property type="match status" value="1"/>
</dbReference>
<dbReference type="InterPro" id="IPR001466">
    <property type="entry name" value="Beta-lactam-related"/>
</dbReference>
<dbReference type="InterPro" id="IPR012338">
    <property type="entry name" value="Beta-lactam/transpept-like"/>
</dbReference>
<feature type="signal peptide" evidence="2">
    <location>
        <begin position="1"/>
        <end position="21"/>
    </location>
</feature>
<organism evidence="4 5">
    <name type="scientific">Micromonospora coriariae</name>
    <dbReference type="NCBI Taxonomy" id="285665"/>
    <lineage>
        <taxon>Bacteria</taxon>
        <taxon>Bacillati</taxon>
        <taxon>Actinomycetota</taxon>
        <taxon>Actinomycetes</taxon>
        <taxon>Micromonosporales</taxon>
        <taxon>Micromonosporaceae</taxon>
        <taxon>Micromonospora</taxon>
    </lineage>
</organism>
<keyword evidence="5" id="KW-1185">Reference proteome</keyword>
<feature type="transmembrane region" description="Helical" evidence="1">
    <location>
        <begin position="480"/>
        <end position="501"/>
    </location>
</feature>